<dbReference type="NCBIfam" id="NF043035">
    <property type="entry name" value="OxoTetrKin"/>
    <property type="match status" value="1"/>
</dbReference>
<dbReference type="InterPro" id="IPR050007">
    <property type="entry name" value="OtnK"/>
</dbReference>
<dbReference type="InterPro" id="IPR037051">
    <property type="entry name" value="4-carb_acid_sugar_kinase_N_sf"/>
</dbReference>
<dbReference type="RefSeq" id="WP_123044634.1">
    <property type="nucleotide sequence ID" value="NZ_RDSR01000002.1"/>
</dbReference>
<evidence type="ECO:0000256" key="7">
    <source>
        <dbReference type="ARBA" id="ARBA00035898"/>
    </source>
</evidence>
<comment type="function">
    <text evidence="9">Catalyzes the ATP-dependent phosphorylation of 3-oxo-tetronate to 3-oxo-tetronate 4-phosphate.</text>
</comment>
<evidence type="ECO:0000256" key="9">
    <source>
        <dbReference type="ARBA" id="ARBA00037335"/>
    </source>
</evidence>
<evidence type="ECO:0000256" key="10">
    <source>
        <dbReference type="ARBA" id="ARBA00039095"/>
    </source>
</evidence>
<keyword evidence="16" id="KW-1185">Reference proteome</keyword>
<comment type="catalytic activity">
    <reaction evidence="7">
        <text>3-dehydro-L-erythronate + ATP = 3-dehydro-4-O-phospho-L-erythronate + ADP + H(+)</text>
        <dbReference type="Rhea" id="RHEA:52552"/>
        <dbReference type="ChEBI" id="CHEBI:15378"/>
        <dbReference type="ChEBI" id="CHEBI:30616"/>
        <dbReference type="ChEBI" id="CHEBI:136592"/>
        <dbReference type="ChEBI" id="CHEBI:136670"/>
        <dbReference type="ChEBI" id="CHEBI:456216"/>
        <dbReference type="EC" id="2.7.1.217"/>
    </reaction>
</comment>
<evidence type="ECO:0000256" key="1">
    <source>
        <dbReference type="ARBA" id="ARBA00005715"/>
    </source>
</evidence>
<comment type="catalytic activity">
    <reaction evidence="8">
        <text>3-dehydro-D-erythronate + ATP = 3-dehydro-4-O-phospho-D-erythronate + ADP + H(+)</text>
        <dbReference type="Rhea" id="RHEA:52556"/>
        <dbReference type="ChEBI" id="CHEBI:15378"/>
        <dbReference type="ChEBI" id="CHEBI:30616"/>
        <dbReference type="ChEBI" id="CHEBI:57958"/>
        <dbReference type="ChEBI" id="CHEBI:136593"/>
        <dbReference type="ChEBI" id="CHEBI:456216"/>
        <dbReference type="EC" id="2.7.1.217"/>
    </reaction>
</comment>
<proteinExistence type="inferred from homology"/>
<gene>
    <name evidence="15" type="ORF">EEJ31_02115</name>
</gene>
<accession>A0A3M8LNT0</accession>
<comment type="similarity">
    <text evidence="1">Belongs to the four-carbon acid sugar kinase family.</text>
</comment>
<keyword evidence="2" id="KW-0808">Transferase</keyword>
<evidence type="ECO:0000256" key="3">
    <source>
        <dbReference type="ARBA" id="ARBA00022741"/>
    </source>
</evidence>
<dbReference type="SUPFAM" id="SSF142764">
    <property type="entry name" value="YgbK-like"/>
    <property type="match status" value="1"/>
</dbReference>
<dbReference type="AlphaFoldDB" id="A0A3M8LNT0"/>
<evidence type="ECO:0000256" key="12">
    <source>
        <dbReference type="ARBA" id="ARBA00041377"/>
    </source>
</evidence>
<evidence type="ECO:0000313" key="16">
    <source>
        <dbReference type="Proteomes" id="UP000279859"/>
    </source>
</evidence>
<dbReference type="Proteomes" id="UP000279859">
    <property type="component" value="Unassembled WGS sequence"/>
</dbReference>
<dbReference type="EC" id="2.7.1.217" evidence="10"/>
<reference evidence="15 16" key="1">
    <citation type="submission" date="2018-11" db="EMBL/GenBank/DDBJ databases">
        <title>Cryobacterium sp. nov., isolated from rhizosphere soil of lettuce.</title>
        <authorList>
            <person name="Wang Y."/>
        </authorList>
    </citation>
    <scope>NUCLEOTIDE SEQUENCE [LARGE SCALE GENOMIC DNA]</scope>
    <source>
        <strain evidence="15 16">NEAU-85</strain>
    </source>
</reference>
<keyword evidence="5" id="KW-0067">ATP-binding</keyword>
<dbReference type="Gene3D" id="3.40.50.10840">
    <property type="entry name" value="Putative sugar-binding, N-terminal domain"/>
    <property type="match status" value="1"/>
</dbReference>
<organism evidence="15 16">
    <name type="scientific">Cryobacterium tepidiphilum</name>
    <dbReference type="NCBI Taxonomy" id="2486026"/>
    <lineage>
        <taxon>Bacteria</taxon>
        <taxon>Bacillati</taxon>
        <taxon>Actinomycetota</taxon>
        <taxon>Actinomycetes</taxon>
        <taxon>Micrococcales</taxon>
        <taxon>Microbacteriaceae</taxon>
        <taxon>Cryobacterium</taxon>
    </lineage>
</organism>
<evidence type="ECO:0000256" key="2">
    <source>
        <dbReference type="ARBA" id="ARBA00022679"/>
    </source>
</evidence>
<evidence type="ECO:0000256" key="6">
    <source>
        <dbReference type="ARBA" id="ARBA00023277"/>
    </source>
</evidence>
<dbReference type="Pfam" id="PF07005">
    <property type="entry name" value="SBD_N"/>
    <property type="match status" value="1"/>
</dbReference>
<keyword evidence="6" id="KW-0119">Carbohydrate metabolism</keyword>
<dbReference type="OrthoDB" id="191465at2"/>
<dbReference type="InterPro" id="IPR031475">
    <property type="entry name" value="NBD_C"/>
</dbReference>
<evidence type="ECO:0000259" key="13">
    <source>
        <dbReference type="Pfam" id="PF07005"/>
    </source>
</evidence>
<dbReference type="Gene3D" id="3.40.980.20">
    <property type="entry name" value="Four-carbon acid sugar kinase, nucleotide binding domain"/>
    <property type="match status" value="1"/>
</dbReference>
<evidence type="ECO:0000256" key="4">
    <source>
        <dbReference type="ARBA" id="ARBA00022777"/>
    </source>
</evidence>
<evidence type="ECO:0000259" key="14">
    <source>
        <dbReference type="Pfam" id="PF17042"/>
    </source>
</evidence>
<dbReference type="EMBL" id="RDSR01000002">
    <property type="protein sequence ID" value="RNE67021.1"/>
    <property type="molecule type" value="Genomic_DNA"/>
</dbReference>
<evidence type="ECO:0000313" key="15">
    <source>
        <dbReference type="EMBL" id="RNE67021.1"/>
    </source>
</evidence>
<keyword evidence="4 15" id="KW-0418">Kinase</keyword>
<dbReference type="InterPro" id="IPR010737">
    <property type="entry name" value="4-carb_acid_sugar_kinase_N"/>
</dbReference>
<feature type="domain" description="Four-carbon acid sugar kinase nucleotide binding" evidence="14">
    <location>
        <begin position="253"/>
        <end position="409"/>
    </location>
</feature>
<evidence type="ECO:0000256" key="5">
    <source>
        <dbReference type="ARBA" id="ARBA00022840"/>
    </source>
</evidence>
<keyword evidence="3" id="KW-0547">Nucleotide-binding</keyword>
<evidence type="ECO:0000256" key="8">
    <source>
        <dbReference type="ARBA" id="ARBA00036346"/>
    </source>
</evidence>
<dbReference type="GO" id="GO:0005524">
    <property type="term" value="F:ATP binding"/>
    <property type="evidence" value="ECO:0007669"/>
    <property type="project" value="UniProtKB-KW"/>
</dbReference>
<comment type="caution">
    <text evidence="15">The sequence shown here is derived from an EMBL/GenBank/DDBJ whole genome shotgun (WGS) entry which is preliminary data.</text>
</comment>
<evidence type="ECO:0000256" key="11">
    <source>
        <dbReference type="ARBA" id="ARBA00039461"/>
    </source>
</evidence>
<dbReference type="Pfam" id="PF17042">
    <property type="entry name" value="NBD_C"/>
    <property type="match status" value="1"/>
</dbReference>
<dbReference type="InterPro" id="IPR042213">
    <property type="entry name" value="NBD_C_sf"/>
</dbReference>
<feature type="domain" description="Four-carbon acid sugar kinase N-terminal" evidence="13">
    <location>
        <begin position="2"/>
        <end position="230"/>
    </location>
</feature>
<dbReference type="GO" id="GO:0016301">
    <property type="term" value="F:kinase activity"/>
    <property type="evidence" value="ECO:0007669"/>
    <property type="project" value="UniProtKB-KW"/>
</dbReference>
<protein>
    <recommendedName>
        <fullName evidence="11">3-oxo-tetronate kinase</fullName>
        <ecNumber evidence="10">2.7.1.217</ecNumber>
    </recommendedName>
    <alternativeName>
        <fullName evidence="12">3-dehydrotetronate 4-kinase</fullName>
    </alternativeName>
</protein>
<sequence>MIAAIADDVTGATDVAVAFRRAGLAVRLVFGVPDDEVPASDPGATAIVIALKTRTCPRSEAVDQSLRAARWARGRGWDRLYVKYCSTFDSSAQGNIGPVADALADLVDARLTVVTPASPVHDRTVFEGLLFAGGTLLADSPMRHHPLTPMTDSSVPRLLAAQTARTIGHVRHRVVRTGREGLADALAALRSGGVRYAVVDAVDDADLLELGFACRDDRLVTGAAGLAAGLAGALREPGAAPGSTDALPSGPAAVLAGSCSARTLEQVAVMSRAHPSFRLDARRTPVPDRLAAEALAWFDSLDAGRAPLIYSSLPPAELAVVQHALGVQGAAELLESAFRVIATGLVERGVERLVVAGGETSGAVTEALGLRSGRVGAEAAAGVPWIHVDGAHPLAVLLKSGNFGPVDLLVEASSA</sequence>
<name>A0A3M8LNT0_9MICO</name>